<keyword evidence="1" id="KW-0813">Transport</keyword>
<evidence type="ECO:0000313" key="2">
    <source>
        <dbReference type="Proteomes" id="UP000575898"/>
    </source>
</evidence>
<proteinExistence type="predicted"/>
<keyword evidence="1" id="KW-0762">Sugar transport</keyword>
<keyword evidence="2" id="KW-1185">Reference proteome</keyword>
<name>A0A840MNW6_9PROT</name>
<reference evidence="1 2" key="1">
    <citation type="submission" date="2020-08" db="EMBL/GenBank/DDBJ databases">
        <title>Genomic Encyclopedia of Type Strains, Phase IV (KMG-IV): sequencing the most valuable type-strain genomes for metagenomic binning, comparative biology and taxonomic classification.</title>
        <authorList>
            <person name="Goeker M."/>
        </authorList>
    </citation>
    <scope>NUCLEOTIDE SEQUENCE [LARGE SCALE GENOMIC DNA]</scope>
    <source>
        <strain evidence="1 2">DSM 27165</strain>
    </source>
</reference>
<dbReference type="Gene3D" id="3.40.50.2300">
    <property type="match status" value="1"/>
</dbReference>
<accession>A0A840MNW6</accession>
<dbReference type="InterPro" id="IPR028082">
    <property type="entry name" value="Peripla_BP_I"/>
</dbReference>
<dbReference type="SUPFAM" id="SSF53822">
    <property type="entry name" value="Periplasmic binding protein-like I"/>
    <property type="match status" value="1"/>
</dbReference>
<gene>
    <name evidence="1" type="ORF">HNQ59_001143</name>
</gene>
<dbReference type="EMBL" id="JACHHY010000005">
    <property type="protein sequence ID" value="MBB5017873.1"/>
    <property type="molecule type" value="Genomic_DNA"/>
</dbReference>
<sequence length="200" mass="22358">MAVAKLAADYAIQQANRPMGVVILTDRRFEIAVAKSDAMKKIIEQCGHCKVLAVEDVPINEVTETIGPLVNKLNQQFGKQWTHTLAINDVYFDEMNFPLRQIRRPDIRNISAGDGSSKAINRIRGGLSQQIATVAEPLNAQGWQMVDELNRAFAGQPPSGYTTSPILVTRDMLKAIGNRDIDAQLGYQEAYEKIWFNKNR</sequence>
<organism evidence="1 2">
    <name type="scientific">Chitinivorax tropicus</name>
    <dbReference type="NCBI Taxonomy" id="714531"/>
    <lineage>
        <taxon>Bacteria</taxon>
        <taxon>Pseudomonadati</taxon>
        <taxon>Pseudomonadota</taxon>
        <taxon>Betaproteobacteria</taxon>
        <taxon>Chitinivorax</taxon>
    </lineage>
</organism>
<evidence type="ECO:0000313" key="1">
    <source>
        <dbReference type="EMBL" id="MBB5017873.1"/>
    </source>
</evidence>
<dbReference type="RefSeq" id="WP_184036300.1">
    <property type="nucleotide sequence ID" value="NZ_JACHHY010000005.1"/>
</dbReference>
<comment type="caution">
    <text evidence="1">The sequence shown here is derived from an EMBL/GenBank/DDBJ whole genome shotgun (WGS) entry which is preliminary data.</text>
</comment>
<dbReference type="Proteomes" id="UP000575898">
    <property type="component" value="Unassembled WGS sequence"/>
</dbReference>
<protein>
    <submittedName>
        <fullName evidence="1">ABC-type sugar transport system substrate-binding protein</fullName>
    </submittedName>
</protein>
<dbReference type="AlphaFoldDB" id="A0A840MNW6"/>